<accession>A0A4S2MUW7</accession>
<feature type="compositionally biased region" description="Pro residues" evidence="1">
    <location>
        <begin position="15"/>
        <end position="29"/>
    </location>
</feature>
<protein>
    <submittedName>
        <fullName evidence="2">Uncharacterized protein</fullName>
    </submittedName>
</protein>
<dbReference type="InParanoid" id="A0A4S2MUW7"/>
<organism evidence="2 3">
    <name type="scientific">Ascodesmis nigricans</name>
    <dbReference type="NCBI Taxonomy" id="341454"/>
    <lineage>
        <taxon>Eukaryota</taxon>
        <taxon>Fungi</taxon>
        <taxon>Dikarya</taxon>
        <taxon>Ascomycota</taxon>
        <taxon>Pezizomycotina</taxon>
        <taxon>Pezizomycetes</taxon>
        <taxon>Pezizales</taxon>
        <taxon>Ascodesmidaceae</taxon>
        <taxon>Ascodesmis</taxon>
    </lineage>
</organism>
<name>A0A4S2MUW7_9PEZI</name>
<proteinExistence type="predicted"/>
<feature type="compositionally biased region" description="Low complexity" evidence="1">
    <location>
        <begin position="68"/>
        <end position="106"/>
    </location>
</feature>
<dbReference type="Proteomes" id="UP000298138">
    <property type="component" value="Unassembled WGS sequence"/>
</dbReference>
<feature type="compositionally biased region" description="Polar residues" evidence="1">
    <location>
        <begin position="52"/>
        <end position="67"/>
    </location>
</feature>
<dbReference type="AlphaFoldDB" id="A0A4S2MUW7"/>
<feature type="region of interest" description="Disordered" evidence="1">
    <location>
        <begin position="14"/>
        <end position="163"/>
    </location>
</feature>
<feature type="compositionally biased region" description="Acidic residues" evidence="1">
    <location>
        <begin position="125"/>
        <end position="149"/>
    </location>
</feature>
<evidence type="ECO:0000313" key="3">
    <source>
        <dbReference type="Proteomes" id="UP000298138"/>
    </source>
</evidence>
<evidence type="ECO:0000256" key="1">
    <source>
        <dbReference type="SAM" id="MobiDB-lite"/>
    </source>
</evidence>
<reference evidence="2 3" key="1">
    <citation type="submission" date="2019-04" db="EMBL/GenBank/DDBJ databases">
        <title>Comparative genomics and transcriptomics to analyze fruiting body development in filamentous ascomycetes.</title>
        <authorList>
            <consortium name="DOE Joint Genome Institute"/>
            <person name="Lutkenhaus R."/>
            <person name="Traeger S."/>
            <person name="Breuer J."/>
            <person name="Kuo A."/>
            <person name="Lipzen A."/>
            <person name="Pangilinan J."/>
            <person name="Dilworth D."/>
            <person name="Sandor L."/>
            <person name="Poggeler S."/>
            <person name="Barry K."/>
            <person name="Grigoriev I.V."/>
            <person name="Nowrousian M."/>
        </authorList>
    </citation>
    <scope>NUCLEOTIDE SEQUENCE [LARGE SCALE GENOMIC DNA]</scope>
    <source>
        <strain evidence="2 3">CBS 389.68</strain>
    </source>
</reference>
<keyword evidence="3" id="KW-1185">Reference proteome</keyword>
<gene>
    <name evidence="2" type="ORF">EX30DRAFT_349452</name>
</gene>
<evidence type="ECO:0000313" key="2">
    <source>
        <dbReference type="EMBL" id="TGZ80297.1"/>
    </source>
</evidence>
<dbReference type="EMBL" id="ML220125">
    <property type="protein sequence ID" value="TGZ80297.1"/>
    <property type="molecule type" value="Genomic_DNA"/>
</dbReference>
<sequence>MSFTGVGEIIHRNPLLPPHRVIPPSPTAPPNHNIPISKLHRAAPHRLDLRSSCRNTPDPQILSPSAGQPSPTVQQSNSSTPTSTSESECIPTSTSSSNPSSSPSPTMYYERSPSRIFQCDSNQNDGDDDDDDDEDDDYDNYDDNYDEEITSTHRNPAKPAVPY</sequence>